<accession>A0ACC7P304</accession>
<dbReference type="Proteomes" id="UP001631969">
    <property type="component" value="Unassembled WGS sequence"/>
</dbReference>
<organism evidence="1 2">
    <name type="scientific">Paenibacillus mesotrionivorans</name>
    <dbReference type="NCBI Taxonomy" id="3160968"/>
    <lineage>
        <taxon>Bacteria</taxon>
        <taxon>Bacillati</taxon>
        <taxon>Bacillota</taxon>
        <taxon>Bacilli</taxon>
        <taxon>Bacillales</taxon>
        <taxon>Paenibacillaceae</taxon>
        <taxon>Paenibacillus</taxon>
    </lineage>
</organism>
<reference evidence="1" key="1">
    <citation type="submission" date="2024-12" db="EMBL/GenBank/DDBJ databases">
        <authorList>
            <person name="Wu N."/>
        </authorList>
    </citation>
    <scope>NUCLEOTIDE SEQUENCE</scope>
    <source>
        <strain evidence="1">P15</strain>
    </source>
</reference>
<dbReference type="EMBL" id="JBJURJ010000018">
    <property type="protein sequence ID" value="MFM9331343.1"/>
    <property type="molecule type" value="Genomic_DNA"/>
</dbReference>
<protein>
    <submittedName>
        <fullName evidence="1">Uncharacterized protein</fullName>
    </submittedName>
</protein>
<gene>
    <name evidence="1" type="ORF">ACI1P1_23905</name>
</gene>
<comment type="caution">
    <text evidence="1">The sequence shown here is derived from an EMBL/GenBank/DDBJ whole genome shotgun (WGS) entry which is preliminary data.</text>
</comment>
<evidence type="ECO:0000313" key="2">
    <source>
        <dbReference type="Proteomes" id="UP001631969"/>
    </source>
</evidence>
<sequence>MIGELEGDFKNAASTKAEPLEVLDFEEVVRTIGKTVEICLPVLEKGLAV</sequence>
<name>A0ACC7P304_9BACL</name>
<keyword evidence="2" id="KW-1185">Reference proteome</keyword>
<proteinExistence type="predicted"/>
<evidence type="ECO:0000313" key="1">
    <source>
        <dbReference type="EMBL" id="MFM9331343.1"/>
    </source>
</evidence>